<evidence type="ECO:0000313" key="9">
    <source>
        <dbReference type="Proteomes" id="UP001189624"/>
    </source>
</evidence>
<feature type="domain" description="RING-type" evidence="7">
    <location>
        <begin position="97"/>
        <end position="139"/>
    </location>
</feature>
<evidence type="ECO:0000256" key="3">
    <source>
        <dbReference type="ARBA" id="ARBA00022833"/>
    </source>
</evidence>
<dbReference type="Gene3D" id="3.30.40.10">
    <property type="entry name" value="Zinc/RING finger domain, C3HC4 (zinc finger)"/>
    <property type="match status" value="1"/>
</dbReference>
<dbReference type="Pfam" id="PF13639">
    <property type="entry name" value="zf-RING_2"/>
    <property type="match status" value="1"/>
</dbReference>
<dbReference type="EMBL" id="OY731400">
    <property type="protein sequence ID" value="CAJ1942183.1"/>
    <property type="molecule type" value="Genomic_DNA"/>
</dbReference>
<protein>
    <recommendedName>
        <fullName evidence="7">RING-type domain-containing protein</fullName>
    </recommendedName>
</protein>
<dbReference type="InterPro" id="IPR001841">
    <property type="entry name" value="Znf_RING"/>
</dbReference>
<dbReference type="SMART" id="SM00184">
    <property type="entry name" value="RING"/>
    <property type="match status" value="1"/>
</dbReference>
<feature type="transmembrane region" description="Helical" evidence="6">
    <location>
        <begin position="26"/>
        <end position="47"/>
    </location>
</feature>
<dbReference type="PANTHER" id="PTHR45798">
    <property type="entry name" value="RING-H2 FINGER PROTEIN ATL61-RELATED-RELATED"/>
    <property type="match status" value="1"/>
</dbReference>
<organism evidence="8 9">
    <name type="scientific">Sphenostylis stenocarpa</name>
    <dbReference type="NCBI Taxonomy" id="92480"/>
    <lineage>
        <taxon>Eukaryota</taxon>
        <taxon>Viridiplantae</taxon>
        <taxon>Streptophyta</taxon>
        <taxon>Embryophyta</taxon>
        <taxon>Tracheophyta</taxon>
        <taxon>Spermatophyta</taxon>
        <taxon>Magnoliopsida</taxon>
        <taxon>eudicotyledons</taxon>
        <taxon>Gunneridae</taxon>
        <taxon>Pentapetalae</taxon>
        <taxon>rosids</taxon>
        <taxon>fabids</taxon>
        <taxon>Fabales</taxon>
        <taxon>Fabaceae</taxon>
        <taxon>Papilionoideae</taxon>
        <taxon>50 kb inversion clade</taxon>
        <taxon>NPAAA clade</taxon>
        <taxon>indigoferoid/millettioid clade</taxon>
        <taxon>Phaseoleae</taxon>
        <taxon>Sphenostylis</taxon>
    </lineage>
</organism>
<evidence type="ECO:0000256" key="1">
    <source>
        <dbReference type="ARBA" id="ARBA00022723"/>
    </source>
</evidence>
<dbReference type="Gramene" id="rna-AYBTSS11_LOCUS10707">
    <property type="protein sequence ID" value="CAJ1942183.1"/>
    <property type="gene ID" value="gene-AYBTSS11_LOCUS10707"/>
</dbReference>
<keyword evidence="1" id="KW-0479">Metal-binding</keyword>
<evidence type="ECO:0000313" key="8">
    <source>
        <dbReference type="EMBL" id="CAJ1942183.1"/>
    </source>
</evidence>
<reference evidence="8" key="1">
    <citation type="submission" date="2023-10" db="EMBL/GenBank/DDBJ databases">
        <authorList>
            <person name="Domelevo Entfellner J.-B."/>
        </authorList>
    </citation>
    <scope>NUCLEOTIDE SEQUENCE</scope>
</reference>
<name>A0AA86S5B0_9FABA</name>
<keyword evidence="6" id="KW-0472">Membrane</keyword>
<dbReference type="InterPro" id="IPR052788">
    <property type="entry name" value="RING-type_E3_ligase_ATL"/>
</dbReference>
<dbReference type="GO" id="GO:0008270">
    <property type="term" value="F:zinc ion binding"/>
    <property type="evidence" value="ECO:0007669"/>
    <property type="project" value="UniProtKB-KW"/>
</dbReference>
<sequence length="198" mass="20589">MTRGLRLLQSVAAPPPEEAAAVESDFVVILAALLCALICVVGLVAIVRCAWLRRSPASVAGGGPPSTANRGLKKKVVNSLPRFTYAGDGERYKWSECAICLTEFAGGDEVRVLPQCGHGFHVACVDTWLVSHSSCPSCRAPFAVARCQKCGHFPAVASGTSEPETKPGGGGGNADNNGANGSRNVIVTNGFSNYGFLP</sequence>
<evidence type="ECO:0000256" key="6">
    <source>
        <dbReference type="SAM" id="Phobius"/>
    </source>
</evidence>
<evidence type="ECO:0000259" key="7">
    <source>
        <dbReference type="PROSITE" id="PS50089"/>
    </source>
</evidence>
<dbReference type="PANTHER" id="PTHR45798:SF98">
    <property type="entry name" value="ANAPHASE-PROMOTING COMPLEX SUBUNIT 11 RING-H2 FINGER PROTEIN"/>
    <property type="match status" value="1"/>
</dbReference>
<evidence type="ECO:0000256" key="5">
    <source>
        <dbReference type="SAM" id="MobiDB-lite"/>
    </source>
</evidence>
<dbReference type="AlphaFoldDB" id="A0AA86S5B0"/>
<dbReference type="SUPFAM" id="SSF57850">
    <property type="entry name" value="RING/U-box"/>
    <property type="match status" value="1"/>
</dbReference>
<keyword evidence="6" id="KW-1133">Transmembrane helix</keyword>
<proteinExistence type="predicted"/>
<dbReference type="PROSITE" id="PS50089">
    <property type="entry name" value="ZF_RING_2"/>
    <property type="match status" value="1"/>
</dbReference>
<keyword evidence="6" id="KW-0812">Transmembrane</keyword>
<dbReference type="CDD" id="cd16461">
    <property type="entry name" value="RING-H2_EL5-like"/>
    <property type="match status" value="1"/>
</dbReference>
<accession>A0AA86S5B0</accession>
<dbReference type="InterPro" id="IPR013083">
    <property type="entry name" value="Znf_RING/FYVE/PHD"/>
</dbReference>
<evidence type="ECO:0000256" key="4">
    <source>
        <dbReference type="PROSITE-ProRule" id="PRU00175"/>
    </source>
</evidence>
<keyword evidence="2 4" id="KW-0863">Zinc-finger</keyword>
<keyword evidence="3" id="KW-0862">Zinc</keyword>
<feature type="region of interest" description="Disordered" evidence="5">
    <location>
        <begin position="158"/>
        <end position="181"/>
    </location>
</feature>
<keyword evidence="9" id="KW-1185">Reference proteome</keyword>
<dbReference type="Proteomes" id="UP001189624">
    <property type="component" value="Chromosome 3"/>
</dbReference>
<evidence type="ECO:0000256" key="2">
    <source>
        <dbReference type="ARBA" id="ARBA00022771"/>
    </source>
</evidence>
<gene>
    <name evidence="8" type="ORF">AYBTSS11_LOCUS10707</name>
</gene>